<dbReference type="Pfam" id="PF09721">
    <property type="entry name" value="Exosortase_EpsH"/>
    <property type="match status" value="1"/>
</dbReference>
<feature type="transmembrane region" description="Helical" evidence="8">
    <location>
        <begin position="180"/>
        <end position="200"/>
    </location>
</feature>
<dbReference type="InterPro" id="IPR014263">
    <property type="entry name" value="Methanolan_biosynth_EpsI"/>
</dbReference>
<evidence type="ECO:0000256" key="3">
    <source>
        <dbReference type="ARBA" id="ARBA00022670"/>
    </source>
</evidence>
<dbReference type="InterPro" id="IPR019127">
    <property type="entry name" value="Exosortase"/>
</dbReference>
<evidence type="ECO:0000256" key="6">
    <source>
        <dbReference type="ARBA" id="ARBA00022989"/>
    </source>
</evidence>
<feature type="transmembrane region" description="Helical" evidence="8">
    <location>
        <begin position="220"/>
        <end position="240"/>
    </location>
</feature>
<comment type="subcellular location">
    <subcellularLocation>
        <location evidence="1">Cell membrane</location>
        <topology evidence="1">Multi-pass membrane protein</topology>
    </subcellularLocation>
</comment>
<feature type="transmembrane region" description="Helical" evidence="8">
    <location>
        <begin position="88"/>
        <end position="105"/>
    </location>
</feature>
<organism evidence="10">
    <name type="scientific">Desulfofervidus auxilii</name>
    <dbReference type="NCBI Taxonomy" id="1621989"/>
    <lineage>
        <taxon>Bacteria</taxon>
        <taxon>Pseudomonadati</taxon>
        <taxon>Thermodesulfobacteriota</taxon>
        <taxon>Candidatus Desulfofervidia</taxon>
        <taxon>Candidatus Desulfofervidales</taxon>
        <taxon>Candidatus Desulfofervidaceae</taxon>
        <taxon>Candidatus Desulfofervidus</taxon>
    </lineage>
</organism>
<gene>
    <name evidence="10" type="primary">epsI</name>
    <name evidence="10" type="ORF">ENG63_07585</name>
</gene>
<feature type="transmembrane region" description="Helical" evidence="8">
    <location>
        <begin position="35"/>
        <end position="58"/>
    </location>
</feature>
<dbReference type="AlphaFoldDB" id="A0A7C0U351"/>
<evidence type="ECO:0000256" key="5">
    <source>
        <dbReference type="ARBA" id="ARBA00022801"/>
    </source>
</evidence>
<keyword evidence="3" id="KW-0645">Protease</keyword>
<sequence length="473" mass="55741">LLHRWNQGDNSYCYLIPFIFFYLCWEKRKHFDFSLLSGSYIGLIFLLFAISISLIGSLSSLETFLYFGFYLSIVSLGFILYGKRLKYLAFPFLILFFIIPLPPFINRLLTFKLQLLTSSFAVSLIRLNGFSVFQEGNIIDLGITQLQVAEACSGLRYFMPMLLLYFLISYYFLRSIWFRAFFFVFVPLICIVANAFRIYLLALFHFKGLKELAEGFSHHFAGWLVFILASCFLLLIALFLKKFEIKKSEIKKSPEIKPVKLDQQKIYILSFLLITLIGGIGLYLFPKTFFVTKKIDFSSFPLHINGWDGERLVLSEKILKSLWADKYVYNIYRRDDFPGIIYVFIPYYKYQTAWHTAHTPQSCILGGGWFIIRSGEWKLKVSSDKFIPVKYMWLKKGNEYMLATYFFFERGRVIVSPWWHKFYLFWDGLTRKRTDGALVRVEMLVNNNIPSYQAENELKKFLLALWPILNKFI</sequence>
<accession>A0A7C0U351</accession>
<keyword evidence="4 8" id="KW-0812">Transmembrane</keyword>
<dbReference type="GO" id="GO:0005886">
    <property type="term" value="C:plasma membrane"/>
    <property type="evidence" value="ECO:0007669"/>
    <property type="project" value="UniProtKB-SubCell"/>
</dbReference>
<feature type="transmembrane region" description="Helical" evidence="8">
    <location>
        <begin position="266"/>
        <end position="285"/>
    </location>
</feature>
<dbReference type="InterPro" id="IPR026392">
    <property type="entry name" value="Exo/Archaeosortase_dom"/>
</dbReference>
<evidence type="ECO:0000256" key="8">
    <source>
        <dbReference type="SAM" id="Phobius"/>
    </source>
</evidence>
<feature type="non-terminal residue" evidence="10">
    <location>
        <position position="1"/>
    </location>
</feature>
<keyword evidence="5" id="KW-0378">Hydrolase</keyword>
<dbReference type="GO" id="GO:0008233">
    <property type="term" value="F:peptidase activity"/>
    <property type="evidence" value="ECO:0007669"/>
    <property type="project" value="UniProtKB-KW"/>
</dbReference>
<keyword evidence="2" id="KW-1003">Cell membrane</keyword>
<evidence type="ECO:0000256" key="7">
    <source>
        <dbReference type="ARBA" id="ARBA00023136"/>
    </source>
</evidence>
<dbReference type="NCBIfam" id="TIGR02914">
    <property type="entry name" value="EpsI_fam"/>
    <property type="match status" value="1"/>
</dbReference>
<protein>
    <submittedName>
        <fullName evidence="10">EpsI family protein</fullName>
    </submittedName>
</protein>
<comment type="caution">
    <text evidence="10">The sequence shown here is derived from an EMBL/GenBank/DDBJ whole genome shotgun (WGS) entry which is preliminary data.</text>
</comment>
<dbReference type="Pfam" id="PF11984">
    <property type="entry name" value="DUF3485"/>
    <property type="match status" value="1"/>
</dbReference>
<dbReference type="EMBL" id="DRBS01000283">
    <property type="protein sequence ID" value="HDD44704.1"/>
    <property type="molecule type" value="Genomic_DNA"/>
</dbReference>
<evidence type="ECO:0000313" key="10">
    <source>
        <dbReference type="EMBL" id="HDD44704.1"/>
    </source>
</evidence>
<feature type="transmembrane region" description="Helical" evidence="8">
    <location>
        <begin position="155"/>
        <end position="173"/>
    </location>
</feature>
<evidence type="ECO:0000259" key="9">
    <source>
        <dbReference type="Pfam" id="PF11984"/>
    </source>
</evidence>
<feature type="domain" description="Methanolan biosynthesis EpsI" evidence="9">
    <location>
        <begin position="292"/>
        <end position="472"/>
    </location>
</feature>
<evidence type="ECO:0000256" key="2">
    <source>
        <dbReference type="ARBA" id="ARBA00022475"/>
    </source>
</evidence>
<dbReference type="Proteomes" id="UP000886289">
    <property type="component" value="Unassembled WGS sequence"/>
</dbReference>
<evidence type="ECO:0000256" key="4">
    <source>
        <dbReference type="ARBA" id="ARBA00022692"/>
    </source>
</evidence>
<evidence type="ECO:0000256" key="1">
    <source>
        <dbReference type="ARBA" id="ARBA00004651"/>
    </source>
</evidence>
<dbReference type="NCBIfam" id="TIGR04178">
    <property type="entry name" value="exo_archaeo"/>
    <property type="match status" value="1"/>
</dbReference>
<proteinExistence type="predicted"/>
<keyword evidence="7 8" id="KW-0472">Membrane</keyword>
<reference evidence="10" key="1">
    <citation type="journal article" date="2020" name="mSystems">
        <title>Genome- and Community-Level Interaction Insights into Carbon Utilization and Element Cycling Functions of Hydrothermarchaeota in Hydrothermal Sediment.</title>
        <authorList>
            <person name="Zhou Z."/>
            <person name="Liu Y."/>
            <person name="Xu W."/>
            <person name="Pan J."/>
            <person name="Luo Z.H."/>
            <person name="Li M."/>
        </authorList>
    </citation>
    <scope>NUCLEOTIDE SEQUENCE [LARGE SCALE GENOMIC DNA]</scope>
    <source>
        <strain evidence="10">HyVt-233</strain>
    </source>
</reference>
<keyword evidence="6 8" id="KW-1133">Transmembrane helix</keyword>
<feature type="transmembrane region" description="Helical" evidence="8">
    <location>
        <begin position="64"/>
        <end position="81"/>
    </location>
</feature>
<dbReference type="NCBIfam" id="TIGR02602">
    <property type="entry name" value="8TM_EpsH"/>
    <property type="match status" value="1"/>
</dbReference>
<dbReference type="GO" id="GO:0006508">
    <property type="term" value="P:proteolysis"/>
    <property type="evidence" value="ECO:0007669"/>
    <property type="project" value="UniProtKB-KW"/>
</dbReference>
<name>A0A7C0U351_DESA2</name>
<dbReference type="InterPro" id="IPR013426">
    <property type="entry name" value="EpsH-like"/>
</dbReference>